<dbReference type="Pfam" id="PF13411">
    <property type="entry name" value="MerR_1"/>
    <property type="match status" value="1"/>
</dbReference>
<reference evidence="4" key="1">
    <citation type="submission" date="2016-10" db="EMBL/GenBank/DDBJ databases">
        <authorList>
            <person name="Varghese N."/>
            <person name="Submissions S."/>
        </authorList>
    </citation>
    <scope>NUCLEOTIDE SEQUENCE [LARGE SCALE GENOMIC DNA]</scope>
    <source>
        <strain evidence="4">8N4</strain>
    </source>
</reference>
<dbReference type="STRING" id="988801.SAMN05216522_10938"/>
<dbReference type="GO" id="GO:0045893">
    <property type="term" value="P:positive regulation of DNA-templated transcription"/>
    <property type="evidence" value="ECO:0007669"/>
    <property type="project" value="InterPro"/>
</dbReference>
<dbReference type="OrthoDB" id="9808480at2"/>
<proteinExistence type="predicted"/>
<dbReference type="InterPro" id="IPR047057">
    <property type="entry name" value="MerR_fam"/>
</dbReference>
<dbReference type="PRINTS" id="PR00040">
    <property type="entry name" value="HTHMERR"/>
</dbReference>
<dbReference type="GO" id="GO:0003677">
    <property type="term" value="F:DNA binding"/>
    <property type="evidence" value="ECO:0007669"/>
    <property type="project" value="UniProtKB-KW"/>
</dbReference>
<feature type="domain" description="HTH merR-type" evidence="2">
    <location>
        <begin position="1"/>
        <end position="70"/>
    </location>
</feature>
<name>A0A1H9KA45_9GAMM</name>
<accession>A0A1H9KA45</accession>
<dbReference type="RefSeq" id="WP_092676906.1">
    <property type="nucleotide sequence ID" value="NZ_FOGC01000009.1"/>
</dbReference>
<dbReference type="EMBL" id="FOGC01000009">
    <property type="protein sequence ID" value="SEQ96014.1"/>
    <property type="molecule type" value="Genomic_DNA"/>
</dbReference>
<evidence type="ECO:0000256" key="1">
    <source>
        <dbReference type="ARBA" id="ARBA00023125"/>
    </source>
</evidence>
<dbReference type="AlphaFoldDB" id="A0A1H9KA45"/>
<dbReference type="Proteomes" id="UP000242515">
    <property type="component" value="Unassembled WGS sequence"/>
</dbReference>
<evidence type="ECO:0000313" key="4">
    <source>
        <dbReference type="Proteomes" id="UP000242515"/>
    </source>
</evidence>
<dbReference type="SMART" id="SM00422">
    <property type="entry name" value="HTH_MERR"/>
    <property type="match status" value="1"/>
</dbReference>
<keyword evidence="1" id="KW-0238">DNA-binding</keyword>
<evidence type="ECO:0000259" key="2">
    <source>
        <dbReference type="PROSITE" id="PS50937"/>
    </source>
</evidence>
<dbReference type="PANTHER" id="PTHR30204:SF92">
    <property type="entry name" value="HTH-TYPE TRANSCRIPTIONAL REGULATOR ZNTR"/>
    <property type="match status" value="1"/>
</dbReference>
<dbReference type="GO" id="GO:0046872">
    <property type="term" value="F:metal ion binding"/>
    <property type="evidence" value="ECO:0007669"/>
    <property type="project" value="InterPro"/>
</dbReference>
<dbReference type="InterPro" id="IPR011791">
    <property type="entry name" value="CadR-PbrR"/>
</dbReference>
<dbReference type="NCBIfam" id="TIGR02047">
    <property type="entry name" value="CadR-PbrR"/>
    <property type="match status" value="1"/>
</dbReference>
<evidence type="ECO:0000313" key="3">
    <source>
        <dbReference type="EMBL" id="SEQ96014.1"/>
    </source>
</evidence>
<dbReference type="InterPro" id="IPR009061">
    <property type="entry name" value="DNA-bd_dom_put_sf"/>
</dbReference>
<organism evidence="3 4">
    <name type="scientific">Rosenbergiella nectarea</name>
    <dbReference type="NCBI Taxonomy" id="988801"/>
    <lineage>
        <taxon>Bacteria</taxon>
        <taxon>Pseudomonadati</taxon>
        <taxon>Pseudomonadota</taxon>
        <taxon>Gammaproteobacteria</taxon>
        <taxon>Enterobacterales</taxon>
        <taxon>Erwiniaceae</taxon>
        <taxon>Rosenbergiella</taxon>
    </lineage>
</organism>
<dbReference type="InterPro" id="IPR000551">
    <property type="entry name" value="MerR-type_HTH_dom"/>
</dbReference>
<dbReference type="Gene3D" id="1.10.1660.10">
    <property type="match status" value="1"/>
</dbReference>
<sequence length="150" mass="17486">MKIGELARKTGYSVETIRYYEKKGLLPAPLRNFENNYRQYSSAHLEKLLFIRRCRSLDMTHEEILSLQRSIDIPNSQCGPIDEVIRTHLLHVQQRIQELLTLETQLKELRDYCNSDRKVNECGIVKKLTLSEKNSATLYSLEKGHLKGSH</sequence>
<keyword evidence="4" id="KW-1185">Reference proteome</keyword>
<dbReference type="GO" id="GO:0003700">
    <property type="term" value="F:DNA-binding transcription factor activity"/>
    <property type="evidence" value="ECO:0007669"/>
    <property type="project" value="InterPro"/>
</dbReference>
<dbReference type="PANTHER" id="PTHR30204">
    <property type="entry name" value="REDOX-CYCLING DRUG-SENSING TRANSCRIPTIONAL ACTIVATOR SOXR"/>
    <property type="match status" value="1"/>
</dbReference>
<dbReference type="CDD" id="cd04784">
    <property type="entry name" value="HTH_CadR-PbrR"/>
    <property type="match status" value="1"/>
</dbReference>
<protein>
    <submittedName>
        <fullName evidence="3">Cd(II)/Pb(II)-responsive transcriptional regulator</fullName>
    </submittedName>
</protein>
<dbReference type="PROSITE" id="PS50937">
    <property type="entry name" value="HTH_MERR_2"/>
    <property type="match status" value="1"/>
</dbReference>
<gene>
    <name evidence="3" type="ORF">SAMN05216522_10938</name>
</gene>
<dbReference type="SUPFAM" id="SSF46955">
    <property type="entry name" value="Putative DNA-binding domain"/>
    <property type="match status" value="1"/>
</dbReference>